<comment type="caution">
    <text evidence="1">The sequence shown here is derived from an EMBL/GenBank/DDBJ whole genome shotgun (WGS) entry which is preliminary data.</text>
</comment>
<sequence>MIVLVILLIAILCSCLMGTATMSFSDYEPVPEIIDIQEIHHTFNGAIPKTGAASRLSLIHKGFEPEPVLGIRNGVPYLVSGEYPRLFLSDYSAELYVNGENKHVFLLTLNGHEFIPTHHYKVHTIEGDGVSDYYWDPGETAVFDFINSLINENDVVTLEIIRKSDGKVISRSTEIAPKIVRS</sequence>
<dbReference type="EMBL" id="JAWDKB010000006">
    <property type="protein sequence ID" value="MDV0444182.1"/>
    <property type="molecule type" value="Genomic_DNA"/>
</dbReference>
<accession>A0AAE4SBX6</accession>
<proteinExistence type="predicted"/>
<gene>
    <name evidence="1" type="ORF">McpCs1_15790</name>
</gene>
<evidence type="ECO:0000313" key="1">
    <source>
        <dbReference type="EMBL" id="MDV0444182.1"/>
    </source>
</evidence>
<dbReference type="AlphaFoldDB" id="A0AAE4SBX6"/>
<dbReference type="Proteomes" id="UP001283212">
    <property type="component" value="Unassembled WGS sequence"/>
</dbReference>
<evidence type="ECO:0000313" key="2">
    <source>
        <dbReference type="Proteomes" id="UP001283212"/>
    </source>
</evidence>
<keyword evidence="2" id="KW-1185">Reference proteome</keyword>
<organism evidence="1 2">
    <name type="scientific">Methanorbis rubei</name>
    <dbReference type="NCBI Taxonomy" id="3028300"/>
    <lineage>
        <taxon>Archaea</taxon>
        <taxon>Methanobacteriati</taxon>
        <taxon>Methanobacteriota</taxon>
        <taxon>Stenosarchaea group</taxon>
        <taxon>Methanomicrobia</taxon>
        <taxon>Methanomicrobiales</taxon>
        <taxon>Methanocorpusculaceae</taxon>
        <taxon>Methanorbis</taxon>
    </lineage>
</organism>
<reference evidence="1 2" key="1">
    <citation type="submission" date="2023-06" db="EMBL/GenBank/DDBJ databases">
        <title>Genome sequence of Methancorpusculaceae sp. Cs1.</title>
        <authorList>
            <person name="Protasov E."/>
            <person name="Platt K."/>
            <person name="Poehlein A."/>
            <person name="Daniel R."/>
            <person name="Brune A."/>
        </authorList>
    </citation>
    <scope>NUCLEOTIDE SEQUENCE [LARGE SCALE GENOMIC DNA]</scope>
    <source>
        <strain evidence="1 2">Cs1</strain>
    </source>
</reference>
<protein>
    <submittedName>
        <fullName evidence="1">Uncharacterized protein</fullName>
    </submittedName>
</protein>
<name>A0AAE4SBX6_9EURY</name>